<feature type="transmembrane region" description="Helical" evidence="2">
    <location>
        <begin position="105"/>
        <end position="125"/>
    </location>
</feature>
<dbReference type="EMBL" id="SWJE01000027">
    <property type="protein sequence ID" value="TKC78805.1"/>
    <property type="molecule type" value="Genomic_DNA"/>
</dbReference>
<keyword evidence="2" id="KW-1133">Transmembrane helix</keyword>
<evidence type="ECO:0000313" key="3">
    <source>
        <dbReference type="EMBL" id="TKC78805.1"/>
    </source>
</evidence>
<protein>
    <recommendedName>
        <fullName evidence="5">Transmembrane protein</fullName>
    </recommendedName>
</protein>
<feature type="transmembrane region" description="Helical" evidence="2">
    <location>
        <begin position="7"/>
        <end position="25"/>
    </location>
</feature>
<comment type="caution">
    <text evidence="3">The sequence shown here is derived from an EMBL/GenBank/DDBJ whole genome shotgun (WGS) entry which is preliminary data.</text>
</comment>
<name>A0A4U1HD11_9BURK</name>
<reference evidence="3 4" key="1">
    <citation type="submission" date="2019-04" db="EMBL/GenBank/DDBJ databases">
        <title>Trinickia sp. 7GSK02, isolated from subtropical forest soil.</title>
        <authorList>
            <person name="Gao Z.-H."/>
            <person name="Qiu L.-H."/>
        </authorList>
    </citation>
    <scope>NUCLEOTIDE SEQUENCE [LARGE SCALE GENOMIC DNA]</scope>
    <source>
        <strain evidence="3 4">7GSK02</strain>
    </source>
</reference>
<dbReference type="Proteomes" id="UP000305539">
    <property type="component" value="Unassembled WGS sequence"/>
</dbReference>
<dbReference type="OrthoDB" id="9130055at2"/>
<evidence type="ECO:0000313" key="4">
    <source>
        <dbReference type="Proteomes" id="UP000305539"/>
    </source>
</evidence>
<dbReference type="AlphaFoldDB" id="A0A4U1HD11"/>
<feature type="compositionally biased region" description="Low complexity" evidence="1">
    <location>
        <begin position="168"/>
        <end position="182"/>
    </location>
</feature>
<accession>A0A4U1HD11</accession>
<keyword evidence="2" id="KW-0812">Transmembrane</keyword>
<feature type="compositionally biased region" description="Basic and acidic residues" evidence="1">
    <location>
        <begin position="206"/>
        <end position="216"/>
    </location>
</feature>
<feature type="region of interest" description="Disordered" evidence="1">
    <location>
        <begin position="147"/>
        <end position="229"/>
    </location>
</feature>
<evidence type="ECO:0008006" key="5">
    <source>
        <dbReference type="Google" id="ProtNLM"/>
    </source>
</evidence>
<feature type="transmembrane region" description="Helical" evidence="2">
    <location>
        <begin position="80"/>
        <end position="99"/>
    </location>
</feature>
<evidence type="ECO:0000256" key="1">
    <source>
        <dbReference type="SAM" id="MobiDB-lite"/>
    </source>
</evidence>
<gene>
    <name evidence="3" type="ORF">FAZ69_31610</name>
</gene>
<feature type="transmembrane region" description="Helical" evidence="2">
    <location>
        <begin position="37"/>
        <end position="59"/>
    </location>
</feature>
<feature type="compositionally biased region" description="Basic and acidic residues" evidence="1">
    <location>
        <begin position="151"/>
        <end position="167"/>
    </location>
</feature>
<keyword evidence="4" id="KW-1185">Reference proteome</keyword>
<organism evidence="3 4">
    <name type="scientific">Trinickia terrae</name>
    <dbReference type="NCBI Taxonomy" id="2571161"/>
    <lineage>
        <taxon>Bacteria</taxon>
        <taxon>Pseudomonadati</taxon>
        <taxon>Pseudomonadota</taxon>
        <taxon>Betaproteobacteria</taxon>
        <taxon>Burkholderiales</taxon>
        <taxon>Burkholderiaceae</taxon>
        <taxon>Trinickia</taxon>
    </lineage>
</organism>
<proteinExistence type="predicted"/>
<dbReference type="RefSeq" id="WP_136899182.1">
    <property type="nucleotide sequence ID" value="NZ_SWJE01000027.1"/>
</dbReference>
<keyword evidence="2" id="KW-0472">Membrane</keyword>
<sequence>MKPLLRAVLVVYTLLYLIVGLVYLATPWTALHRALQLAIIEPAIAGQLLGLVLFGFASLSFQGVINGAMTVGIARTVGHVTWLAGVLILVWLIALSMSLSPGYGALFNALGGAALLIIGLGGVRLSRVVRRNEKAADSAYASQLAAPSRAEAAREAEEPALRTESEPAARAAEPPAQPAEPAVRYRVDNPATGTPAPQPPLSPSEKAARDEARDAAADLPGSPRPPFHG</sequence>
<evidence type="ECO:0000256" key="2">
    <source>
        <dbReference type="SAM" id="Phobius"/>
    </source>
</evidence>